<dbReference type="AlphaFoldDB" id="A0A0L0FMC5"/>
<dbReference type="CDD" id="cd23814">
    <property type="entry name" value="UEV_AKTIP"/>
    <property type="match status" value="1"/>
</dbReference>
<dbReference type="STRING" id="667725.A0A0L0FMC5"/>
<feature type="domain" description="UBC core" evidence="1">
    <location>
        <begin position="52"/>
        <end position="151"/>
    </location>
</feature>
<keyword evidence="3" id="KW-1185">Reference proteome</keyword>
<dbReference type="InterPro" id="IPR000608">
    <property type="entry name" value="UBC"/>
</dbReference>
<dbReference type="OrthoDB" id="5596422at2759"/>
<dbReference type="InterPro" id="IPR016135">
    <property type="entry name" value="UBQ-conjugating_enzyme/RWD"/>
</dbReference>
<dbReference type="Proteomes" id="UP000054560">
    <property type="component" value="Unassembled WGS sequence"/>
</dbReference>
<dbReference type="EMBL" id="KQ242675">
    <property type="protein sequence ID" value="KNC77631.1"/>
    <property type="molecule type" value="Genomic_DNA"/>
</dbReference>
<organism evidence="2 3">
    <name type="scientific">Sphaeroforma arctica JP610</name>
    <dbReference type="NCBI Taxonomy" id="667725"/>
    <lineage>
        <taxon>Eukaryota</taxon>
        <taxon>Ichthyosporea</taxon>
        <taxon>Ichthyophonida</taxon>
        <taxon>Sphaeroforma</taxon>
    </lineage>
</organism>
<protein>
    <recommendedName>
        <fullName evidence="1">UBC core domain-containing protein</fullName>
    </recommendedName>
</protein>
<accession>A0A0L0FMC5</accession>
<dbReference type="GeneID" id="25910416"/>
<dbReference type="Pfam" id="PF00179">
    <property type="entry name" value="UQ_con"/>
    <property type="match status" value="1"/>
</dbReference>
<evidence type="ECO:0000259" key="1">
    <source>
        <dbReference type="PROSITE" id="PS50127"/>
    </source>
</evidence>
<dbReference type="SUPFAM" id="SSF54495">
    <property type="entry name" value="UBC-like"/>
    <property type="match status" value="1"/>
</dbReference>
<dbReference type="RefSeq" id="XP_014151533.1">
    <property type="nucleotide sequence ID" value="XM_014296058.1"/>
</dbReference>
<dbReference type="PROSITE" id="PS50127">
    <property type="entry name" value="UBC_2"/>
    <property type="match status" value="1"/>
</dbReference>
<sequence>MEDTDLYSYGDQDETEKRVYGDQIYHTGEGIIPKLQPRVEKSLRAVGLRKIFLRKVYAQDLAALSSQIGRGLYVHPSTEFDLLWHGVVFPTKGPYIDGIFRFDMKMPDTYPQRRPSVRFTSFIYHPQNFDDFQEQSLIGGLKSTITSFMRG</sequence>
<evidence type="ECO:0000313" key="2">
    <source>
        <dbReference type="EMBL" id="KNC77631.1"/>
    </source>
</evidence>
<dbReference type="eggNOG" id="ENOG502SBJJ">
    <property type="taxonomic scope" value="Eukaryota"/>
</dbReference>
<evidence type="ECO:0000313" key="3">
    <source>
        <dbReference type="Proteomes" id="UP000054560"/>
    </source>
</evidence>
<proteinExistence type="predicted"/>
<reference evidence="2 3" key="1">
    <citation type="submission" date="2011-02" db="EMBL/GenBank/DDBJ databases">
        <title>The Genome Sequence of Sphaeroforma arctica JP610.</title>
        <authorList>
            <consortium name="The Broad Institute Genome Sequencing Platform"/>
            <person name="Russ C."/>
            <person name="Cuomo C."/>
            <person name="Young S.K."/>
            <person name="Zeng Q."/>
            <person name="Gargeya S."/>
            <person name="Alvarado L."/>
            <person name="Berlin A."/>
            <person name="Chapman S.B."/>
            <person name="Chen Z."/>
            <person name="Freedman E."/>
            <person name="Gellesch M."/>
            <person name="Goldberg J."/>
            <person name="Griggs A."/>
            <person name="Gujja S."/>
            <person name="Heilman E."/>
            <person name="Heiman D."/>
            <person name="Howarth C."/>
            <person name="Mehta T."/>
            <person name="Neiman D."/>
            <person name="Pearson M."/>
            <person name="Roberts A."/>
            <person name="Saif S."/>
            <person name="Shea T."/>
            <person name="Shenoy N."/>
            <person name="Sisk P."/>
            <person name="Stolte C."/>
            <person name="Sykes S."/>
            <person name="White J."/>
            <person name="Yandava C."/>
            <person name="Burger G."/>
            <person name="Gray M.W."/>
            <person name="Holland P.W.H."/>
            <person name="King N."/>
            <person name="Lang F.B.F."/>
            <person name="Roger A.J."/>
            <person name="Ruiz-Trillo I."/>
            <person name="Haas B."/>
            <person name="Nusbaum C."/>
            <person name="Birren B."/>
        </authorList>
    </citation>
    <scope>NUCLEOTIDE SEQUENCE [LARGE SCALE GENOMIC DNA]</scope>
    <source>
        <strain evidence="2 3">JP610</strain>
    </source>
</reference>
<gene>
    <name evidence="2" type="ORF">SARC_09912</name>
</gene>
<dbReference type="Gene3D" id="3.10.110.10">
    <property type="entry name" value="Ubiquitin Conjugating Enzyme"/>
    <property type="match status" value="1"/>
</dbReference>
<name>A0A0L0FMC5_9EUKA</name>